<organism evidence="7 8">
    <name type="scientific">Devosia litorisediminis</name>
    <dbReference type="NCBI Taxonomy" id="2829817"/>
    <lineage>
        <taxon>Bacteria</taxon>
        <taxon>Pseudomonadati</taxon>
        <taxon>Pseudomonadota</taxon>
        <taxon>Alphaproteobacteria</taxon>
        <taxon>Hyphomicrobiales</taxon>
        <taxon>Devosiaceae</taxon>
        <taxon>Devosia</taxon>
    </lineage>
</organism>
<proteinExistence type="inferred from homology"/>
<dbReference type="PROSITE" id="PS00584">
    <property type="entry name" value="PFKB_KINASES_2"/>
    <property type="match status" value="1"/>
</dbReference>
<evidence type="ECO:0000259" key="6">
    <source>
        <dbReference type="Pfam" id="PF00294"/>
    </source>
</evidence>
<keyword evidence="4" id="KW-0418">Kinase</keyword>
<dbReference type="RefSeq" id="WP_212656777.1">
    <property type="nucleotide sequence ID" value="NZ_JAGXTP010000001.1"/>
</dbReference>
<dbReference type="Proteomes" id="UP000678281">
    <property type="component" value="Unassembled WGS sequence"/>
</dbReference>
<sequence length="325" mass="33978">MFVVGGESLIDLKAEVALPGGELIGRDGENQIVMTAHQGGSPYNCAIALSKLGNTTGFLCPISSDAFGDYLLGPLEAAGVVALLPERVSEYTTLAVINFDENHNARYGFYRSADGAIDAARAIAALPAQLELYQIGGFCPIKPAEAEQWQQVVHAAIAKGATISMDPNVRPSLIDDFEGYKARLSSFLDLAHVVKVSEEDLEALDSTKALEQHAADLLARPNCELVVVTLGEKGSHAFTAAGTAQAAIYAPPVFGDTVGAGDSLMAGILSWLNERDLLKPGKLNALGDAALADMLRFGAVVAGINCGRKGCKPPTRAEVDAVLGG</sequence>
<evidence type="ECO:0000256" key="3">
    <source>
        <dbReference type="ARBA" id="ARBA00022741"/>
    </source>
</evidence>
<evidence type="ECO:0000256" key="5">
    <source>
        <dbReference type="ARBA" id="ARBA00022840"/>
    </source>
</evidence>
<accession>A0A942E2N4</accession>
<dbReference type="InterPro" id="IPR050306">
    <property type="entry name" value="PfkB_Carbo_kinase"/>
</dbReference>
<gene>
    <name evidence="7" type="ORF">KD146_00295</name>
</gene>
<dbReference type="PANTHER" id="PTHR43085">
    <property type="entry name" value="HEXOKINASE FAMILY MEMBER"/>
    <property type="match status" value="1"/>
</dbReference>
<dbReference type="PANTHER" id="PTHR43085:SF1">
    <property type="entry name" value="PSEUDOURIDINE KINASE-RELATED"/>
    <property type="match status" value="1"/>
</dbReference>
<dbReference type="InterPro" id="IPR002173">
    <property type="entry name" value="Carboh/pur_kinase_PfkB_CS"/>
</dbReference>
<keyword evidence="5" id="KW-0067">ATP-binding</keyword>
<evidence type="ECO:0000256" key="4">
    <source>
        <dbReference type="ARBA" id="ARBA00022777"/>
    </source>
</evidence>
<dbReference type="EMBL" id="JAGXTP010000001">
    <property type="protein sequence ID" value="MBS3847123.1"/>
    <property type="molecule type" value="Genomic_DNA"/>
</dbReference>
<keyword evidence="2" id="KW-0808">Transferase</keyword>
<comment type="caution">
    <text evidence="7">The sequence shown here is derived from an EMBL/GenBank/DDBJ whole genome shotgun (WGS) entry which is preliminary data.</text>
</comment>
<evidence type="ECO:0000256" key="1">
    <source>
        <dbReference type="ARBA" id="ARBA00010688"/>
    </source>
</evidence>
<keyword evidence="3" id="KW-0547">Nucleotide-binding</keyword>
<dbReference type="AlphaFoldDB" id="A0A942E2N4"/>
<evidence type="ECO:0000256" key="2">
    <source>
        <dbReference type="ARBA" id="ARBA00022679"/>
    </source>
</evidence>
<dbReference type="SUPFAM" id="SSF53613">
    <property type="entry name" value="Ribokinase-like"/>
    <property type="match status" value="1"/>
</dbReference>
<name>A0A942E2N4_9HYPH</name>
<comment type="similarity">
    <text evidence="1">Belongs to the carbohydrate kinase PfkB family.</text>
</comment>
<dbReference type="InterPro" id="IPR029056">
    <property type="entry name" value="Ribokinase-like"/>
</dbReference>
<keyword evidence="8" id="KW-1185">Reference proteome</keyword>
<dbReference type="GO" id="GO:0005524">
    <property type="term" value="F:ATP binding"/>
    <property type="evidence" value="ECO:0007669"/>
    <property type="project" value="UniProtKB-KW"/>
</dbReference>
<protein>
    <recommendedName>
        <fullName evidence="6">Carbohydrate kinase PfkB domain-containing protein</fullName>
    </recommendedName>
</protein>
<dbReference type="InterPro" id="IPR011611">
    <property type="entry name" value="PfkB_dom"/>
</dbReference>
<evidence type="ECO:0000313" key="8">
    <source>
        <dbReference type="Proteomes" id="UP000678281"/>
    </source>
</evidence>
<dbReference type="Gene3D" id="3.40.1190.20">
    <property type="match status" value="1"/>
</dbReference>
<evidence type="ECO:0000313" key="7">
    <source>
        <dbReference type="EMBL" id="MBS3847123.1"/>
    </source>
</evidence>
<dbReference type="GO" id="GO:0016301">
    <property type="term" value="F:kinase activity"/>
    <property type="evidence" value="ECO:0007669"/>
    <property type="project" value="UniProtKB-KW"/>
</dbReference>
<dbReference type="Pfam" id="PF00294">
    <property type="entry name" value="PfkB"/>
    <property type="match status" value="1"/>
</dbReference>
<reference evidence="7" key="1">
    <citation type="submission" date="2021-04" db="EMBL/GenBank/DDBJ databases">
        <title>Devosia litorisediminis sp. nov., isolated from a sand dune.</title>
        <authorList>
            <person name="Park S."/>
            <person name="Yoon J.-H."/>
        </authorList>
    </citation>
    <scope>NUCLEOTIDE SEQUENCE</scope>
    <source>
        <strain evidence="7">BSSL-BM10</strain>
    </source>
</reference>
<feature type="domain" description="Carbohydrate kinase PfkB" evidence="6">
    <location>
        <begin position="33"/>
        <end position="314"/>
    </location>
</feature>